<dbReference type="SUPFAM" id="SSF56752">
    <property type="entry name" value="D-aminoacid aminotransferase-like PLP-dependent enzymes"/>
    <property type="match status" value="1"/>
</dbReference>
<evidence type="ECO:0000256" key="4">
    <source>
        <dbReference type="RuleBase" id="RU004106"/>
    </source>
</evidence>
<dbReference type="PROSITE" id="PS00770">
    <property type="entry name" value="AA_TRANSFER_CLASS_4"/>
    <property type="match status" value="1"/>
</dbReference>
<reference evidence="7 8" key="1">
    <citation type="journal article" date="2009" name="Stand. Genomic Sci.">
        <title>Complete genome sequence of Desulfotomaculum acetoxidans type strain (5575).</title>
        <authorList>
            <person name="Spring S."/>
            <person name="Lapidus A."/>
            <person name="Schroder M."/>
            <person name="Gleim D."/>
            <person name="Sims D."/>
            <person name="Meincke L."/>
            <person name="Glavina Del Rio T."/>
            <person name="Tice H."/>
            <person name="Copeland A."/>
            <person name="Cheng J.F."/>
            <person name="Lucas S."/>
            <person name="Chen F."/>
            <person name="Nolan M."/>
            <person name="Bruce D."/>
            <person name="Goodwin L."/>
            <person name="Pitluck S."/>
            <person name="Ivanova N."/>
            <person name="Mavromatis K."/>
            <person name="Mikhailova N."/>
            <person name="Pati A."/>
            <person name="Chen A."/>
            <person name="Palaniappan K."/>
            <person name="Land M."/>
            <person name="Hauser L."/>
            <person name="Chang Y.J."/>
            <person name="Jeffries C.D."/>
            <person name="Chain P."/>
            <person name="Saunders E."/>
            <person name="Brettin T."/>
            <person name="Detter J.C."/>
            <person name="Goker M."/>
            <person name="Bristow J."/>
            <person name="Eisen J.A."/>
            <person name="Markowitz V."/>
            <person name="Hugenholtz P."/>
            <person name="Kyrpides N.C."/>
            <person name="Klenk H.P."/>
            <person name="Han C."/>
        </authorList>
    </citation>
    <scope>NUCLEOTIDE SEQUENCE [LARGE SCALE GENOMIC DNA]</scope>
    <source>
        <strain evidence="8">ATCC 49208 / DSM 771 / VKM B-1644</strain>
    </source>
</reference>
<dbReference type="GO" id="GO:0046394">
    <property type="term" value="P:carboxylic acid biosynthetic process"/>
    <property type="evidence" value="ECO:0007669"/>
    <property type="project" value="UniProtKB-ARBA"/>
</dbReference>
<dbReference type="InterPro" id="IPR036038">
    <property type="entry name" value="Aminotransferase-like"/>
</dbReference>
<dbReference type="PANTHER" id="PTHR42743">
    <property type="entry name" value="AMINO-ACID AMINOTRANSFERASE"/>
    <property type="match status" value="1"/>
</dbReference>
<dbReference type="Pfam" id="PF01063">
    <property type="entry name" value="Aminotran_4"/>
    <property type="match status" value="1"/>
</dbReference>
<dbReference type="Proteomes" id="UP000002217">
    <property type="component" value="Chromosome"/>
</dbReference>
<dbReference type="InterPro" id="IPR050571">
    <property type="entry name" value="Class-IV_PLP-Dep_Aminotrnsfr"/>
</dbReference>
<keyword evidence="8" id="KW-1185">Reference proteome</keyword>
<keyword evidence="7" id="KW-0808">Transferase</keyword>
<accession>C8VZB2</accession>
<dbReference type="InterPro" id="IPR018300">
    <property type="entry name" value="Aminotrans_IV_CS"/>
</dbReference>
<dbReference type="HOGENOM" id="CLU_020844_2_0_9"/>
<evidence type="ECO:0000313" key="8">
    <source>
        <dbReference type="Proteomes" id="UP000002217"/>
    </source>
</evidence>
<dbReference type="STRING" id="485916.Dtox_4189"/>
<dbReference type="GO" id="GO:0008483">
    <property type="term" value="F:transaminase activity"/>
    <property type="evidence" value="ECO:0007669"/>
    <property type="project" value="UniProtKB-KW"/>
</dbReference>
<dbReference type="Gene3D" id="3.30.470.10">
    <property type="match status" value="1"/>
</dbReference>
<sequence>MERFVQISSTQDTGQPPAAQKTPGDTTYVCCNGEIIPAEAASLPAADRGLLYGYGLFETFMVKKGRAVFVEEHLQRLSSSAPKLGLLLSEEDCQTGIINGINRVIEKNCLQEGSLRLTVTAGSESERRPGILITVKKAPAYRSEHYQQGFRAGFLKNPRNERSPLVYLKSLNYLENLLGRQEAISSNWNEGLFLNTHGCLAEGTVSNIFLVTGDKELVTPHVSSGLLPGVMRAKVLRKAAAAGYRCRERAVLPEELFSAKECFLTNSLMVVMPLVEVDGKSIGDGKPGQATGEIRAGLEI</sequence>
<evidence type="ECO:0000256" key="5">
    <source>
        <dbReference type="RuleBase" id="RU004516"/>
    </source>
</evidence>
<dbReference type="AlphaFoldDB" id="C8VZB2"/>
<dbReference type="OrthoDB" id="9805628at2"/>
<dbReference type="RefSeq" id="WP_015759527.1">
    <property type="nucleotide sequence ID" value="NC_013216.1"/>
</dbReference>
<dbReference type="InterPro" id="IPR043131">
    <property type="entry name" value="BCAT-like_N"/>
</dbReference>
<dbReference type="PANTHER" id="PTHR42743:SF11">
    <property type="entry name" value="AMINODEOXYCHORISMATE LYASE"/>
    <property type="match status" value="1"/>
</dbReference>
<feature type="compositionally biased region" description="Polar residues" evidence="6">
    <location>
        <begin position="1"/>
        <end position="14"/>
    </location>
</feature>
<dbReference type="GO" id="GO:0008652">
    <property type="term" value="P:amino acid biosynthetic process"/>
    <property type="evidence" value="ECO:0007669"/>
    <property type="project" value="UniProtKB-ARBA"/>
</dbReference>
<dbReference type="Gene3D" id="3.20.10.10">
    <property type="entry name" value="D-amino Acid Aminotransferase, subunit A, domain 2"/>
    <property type="match status" value="1"/>
</dbReference>
<comment type="cofactor">
    <cofactor evidence="1 5">
        <name>pyridoxal 5'-phosphate</name>
        <dbReference type="ChEBI" id="CHEBI:597326"/>
    </cofactor>
</comment>
<dbReference type="FunFam" id="3.20.10.10:FF:000002">
    <property type="entry name" value="D-alanine aminotransferase"/>
    <property type="match status" value="1"/>
</dbReference>
<evidence type="ECO:0000256" key="3">
    <source>
        <dbReference type="ARBA" id="ARBA00022898"/>
    </source>
</evidence>
<comment type="similarity">
    <text evidence="2 4">Belongs to the class-IV pyridoxal-phosphate-dependent aminotransferase family.</text>
</comment>
<organism evidence="7 8">
    <name type="scientific">Desulfofarcimen acetoxidans (strain ATCC 49208 / DSM 771 / KCTC 5769 / VKM B-1644 / 5575)</name>
    <name type="common">Desulfotomaculum acetoxidans</name>
    <dbReference type="NCBI Taxonomy" id="485916"/>
    <lineage>
        <taxon>Bacteria</taxon>
        <taxon>Bacillati</taxon>
        <taxon>Bacillota</taxon>
        <taxon>Clostridia</taxon>
        <taxon>Eubacteriales</taxon>
        <taxon>Peptococcaceae</taxon>
        <taxon>Desulfofarcimen</taxon>
    </lineage>
</organism>
<dbReference type="InterPro" id="IPR001544">
    <property type="entry name" value="Aminotrans_IV"/>
</dbReference>
<dbReference type="eggNOG" id="COG0115">
    <property type="taxonomic scope" value="Bacteria"/>
</dbReference>
<dbReference type="KEGG" id="dae:Dtox_4189"/>
<evidence type="ECO:0000256" key="6">
    <source>
        <dbReference type="SAM" id="MobiDB-lite"/>
    </source>
</evidence>
<proteinExistence type="inferred from homology"/>
<name>C8VZB2_DESAS</name>
<keyword evidence="7" id="KW-0032">Aminotransferase</keyword>
<feature type="region of interest" description="Disordered" evidence="6">
    <location>
        <begin position="1"/>
        <end position="23"/>
    </location>
</feature>
<gene>
    <name evidence="7" type="ordered locus">Dtox_4189</name>
</gene>
<evidence type="ECO:0000256" key="1">
    <source>
        <dbReference type="ARBA" id="ARBA00001933"/>
    </source>
</evidence>
<dbReference type="GO" id="GO:0005829">
    <property type="term" value="C:cytosol"/>
    <property type="evidence" value="ECO:0007669"/>
    <property type="project" value="TreeGrafter"/>
</dbReference>
<keyword evidence="3 5" id="KW-0663">Pyridoxal phosphate</keyword>
<evidence type="ECO:0000313" key="7">
    <source>
        <dbReference type="EMBL" id="ACV64857.1"/>
    </source>
</evidence>
<protein>
    <submittedName>
        <fullName evidence="7">Aminotransferase class IV</fullName>
    </submittedName>
</protein>
<evidence type="ECO:0000256" key="2">
    <source>
        <dbReference type="ARBA" id="ARBA00009320"/>
    </source>
</evidence>
<dbReference type="InterPro" id="IPR043132">
    <property type="entry name" value="BCAT-like_C"/>
</dbReference>
<dbReference type="EMBL" id="CP001720">
    <property type="protein sequence ID" value="ACV64857.1"/>
    <property type="molecule type" value="Genomic_DNA"/>
</dbReference>